<evidence type="ECO:0000313" key="2">
    <source>
        <dbReference type="EMBL" id="KAK2080225.1"/>
    </source>
</evidence>
<comment type="caution">
    <text evidence="2">The sequence shown here is derived from an EMBL/GenBank/DDBJ whole genome shotgun (WGS) entry which is preliminary data.</text>
</comment>
<sequence>MAQTDSAEASPVLSLQPGQTSGHEWLHVGPLRTGELALYFTGTVEYEGDPGSRVPVRDNDPRLALLSIRGRKSRTGVSFMELDMRLKLPDGQVLSFTQFYRQNAPEVEAATKQLERQGSRKWEDMLSGPLPPSGYIFARPPPTPKTGW</sequence>
<organism evidence="2 3">
    <name type="scientific">Prototheca wickerhamii</name>
    <dbReference type="NCBI Taxonomy" id="3111"/>
    <lineage>
        <taxon>Eukaryota</taxon>
        <taxon>Viridiplantae</taxon>
        <taxon>Chlorophyta</taxon>
        <taxon>core chlorophytes</taxon>
        <taxon>Trebouxiophyceae</taxon>
        <taxon>Chlorellales</taxon>
        <taxon>Chlorellaceae</taxon>
        <taxon>Prototheca</taxon>
    </lineage>
</organism>
<gene>
    <name evidence="2" type="ORF">QBZ16_000078</name>
</gene>
<proteinExistence type="predicted"/>
<dbReference type="Proteomes" id="UP001255856">
    <property type="component" value="Unassembled WGS sequence"/>
</dbReference>
<keyword evidence="3" id="KW-1185">Reference proteome</keyword>
<feature type="region of interest" description="Disordered" evidence="1">
    <location>
        <begin position="1"/>
        <end position="24"/>
    </location>
</feature>
<dbReference type="EMBL" id="JASFZW010000001">
    <property type="protein sequence ID" value="KAK2080225.1"/>
    <property type="molecule type" value="Genomic_DNA"/>
</dbReference>
<evidence type="ECO:0000313" key="3">
    <source>
        <dbReference type="Proteomes" id="UP001255856"/>
    </source>
</evidence>
<evidence type="ECO:0000256" key="1">
    <source>
        <dbReference type="SAM" id="MobiDB-lite"/>
    </source>
</evidence>
<dbReference type="AlphaFoldDB" id="A0AAD9INM4"/>
<protein>
    <submittedName>
        <fullName evidence="2">Uncharacterized protein</fullName>
    </submittedName>
</protein>
<reference evidence="2" key="1">
    <citation type="submission" date="2021-01" db="EMBL/GenBank/DDBJ databases">
        <authorList>
            <person name="Eckstrom K.M.E."/>
        </authorList>
    </citation>
    <scope>NUCLEOTIDE SEQUENCE</scope>
    <source>
        <strain evidence="2">UVCC 0001</strain>
    </source>
</reference>
<accession>A0AAD9INM4</accession>
<name>A0AAD9INM4_PROWI</name>